<dbReference type="PANTHER" id="PTHR30055">
    <property type="entry name" value="HTH-TYPE TRANSCRIPTIONAL REGULATOR RUTR"/>
    <property type="match status" value="1"/>
</dbReference>
<dbReference type="InterPro" id="IPR009057">
    <property type="entry name" value="Homeodomain-like_sf"/>
</dbReference>
<comment type="caution">
    <text evidence="4">The sequence shown here is derived from an EMBL/GenBank/DDBJ whole genome shotgun (WGS) entry which is preliminary data.</text>
</comment>
<dbReference type="InterPro" id="IPR050109">
    <property type="entry name" value="HTH-type_TetR-like_transc_reg"/>
</dbReference>
<evidence type="ECO:0000313" key="5">
    <source>
        <dbReference type="Proteomes" id="UP001519863"/>
    </source>
</evidence>
<dbReference type="Gene3D" id="1.10.357.10">
    <property type="entry name" value="Tetracycline Repressor, domain 2"/>
    <property type="match status" value="1"/>
</dbReference>
<gene>
    <name evidence="4" type="ORF">KZ829_33845</name>
</gene>
<dbReference type="InterPro" id="IPR001647">
    <property type="entry name" value="HTH_TetR"/>
</dbReference>
<proteinExistence type="predicted"/>
<protein>
    <submittedName>
        <fullName evidence="4">TetR/AcrR family transcriptional regulator</fullName>
    </submittedName>
</protein>
<organism evidence="4 5">
    <name type="scientific">Actinoplanes hulinensis</name>
    <dbReference type="NCBI Taxonomy" id="1144547"/>
    <lineage>
        <taxon>Bacteria</taxon>
        <taxon>Bacillati</taxon>
        <taxon>Actinomycetota</taxon>
        <taxon>Actinomycetes</taxon>
        <taxon>Micromonosporales</taxon>
        <taxon>Micromonosporaceae</taxon>
        <taxon>Actinoplanes</taxon>
    </lineage>
</organism>
<keyword evidence="5" id="KW-1185">Reference proteome</keyword>
<dbReference type="Pfam" id="PF00440">
    <property type="entry name" value="TetR_N"/>
    <property type="match status" value="1"/>
</dbReference>
<feature type="DNA-binding region" description="H-T-H motif" evidence="2">
    <location>
        <begin position="38"/>
        <end position="57"/>
    </location>
</feature>
<evidence type="ECO:0000313" key="4">
    <source>
        <dbReference type="EMBL" id="MBW6438723.1"/>
    </source>
</evidence>
<name>A0ABS7BCR7_9ACTN</name>
<keyword evidence="1 2" id="KW-0238">DNA-binding</keyword>
<evidence type="ECO:0000259" key="3">
    <source>
        <dbReference type="PROSITE" id="PS50977"/>
    </source>
</evidence>
<feature type="domain" description="HTH tetR-type" evidence="3">
    <location>
        <begin position="17"/>
        <end position="75"/>
    </location>
</feature>
<dbReference type="PANTHER" id="PTHR30055:SF209">
    <property type="entry name" value="POSSIBLE TRANSCRIPTIONAL REGULATORY PROTEIN (PROBABLY TETR-FAMILY)"/>
    <property type="match status" value="1"/>
</dbReference>
<reference evidence="4 5" key="1">
    <citation type="journal article" date="2013" name="Antonie Van Leeuwenhoek">
        <title>Actinoplanes hulinensis sp. nov., a novel actinomycete isolated from soybean root (Glycine max (L.) Merr).</title>
        <authorList>
            <person name="Shen Y."/>
            <person name="Liu C."/>
            <person name="Wang X."/>
            <person name="Zhao J."/>
            <person name="Jia F."/>
            <person name="Zhang Y."/>
            <person name="Wang L."/>
            <person name="Yang D."/>
            <person name="Xiang W."/>
        </authorList>
    </citation>
    <scope>NUCLEOTIDE SEQUENCE [LARGE SCALE GENOMIC DNA]</scope>
    <source>
        <strain evidence="4 5">NEAU-M9</strain>
    </source>
</reference>
<sequence>MCDSPAVSERGRRRDAEENRDRILRAARTLLARQPAASMDDLAQAAGVVRRTVYAHFPNRDALLAGLADRCATDLLDALAVTDRAALEPEVALADFALTVWAAGEQYRLLISLAETGLGMAGLRDLLHPIAEQSYQLLTRGRERGRFATHLPLPVLSVALQAMTLAMMRAVNDELWADDGTGSTVGLLVAAGLTPAAAEEAIRRAREPRHNPLRPV</sequence>
<dbReference type="SUPFAM" id="SSF46689">
    <property type="entry name" value="Homeodomain-like"/>
    <property type="match status" value="1"/>
</dbReference>
<dbReference type="EMBL" id="JAHXZI010000021">
    <property type="protein sequence ID" value="MBW6438723.1"/>
    <property type="molecule type" value="Genomic_DNA"/>
</dbReference>
<evidence type="ECO:0000256" key="1">
    <source>
        <dbReference type="ARBA" id="ARBA00023125"/>
    </source>
</evidence>
<dbReference type="PROSITE" id="PS50977">
    <property type="entry name" value="HTH_TETR_2"/>
    <property type="match status" value="1"/>
</dbReference>
<evidence type="ECO:0000256" key="2">
    <source>
        <dbReference type="PROSITE-ProRule" id="PRU00335"/>
    </source>
</evidence>
<accession>A0ABS7BCR7</accession>
<dbReference type="Proteomes" id="UP001519863">
    <property type="component" value="Unassembled WGS sequence"/>
</dbReference>